<evidence type="ECO:0000313" key="10">
    <source>
        <dbReference type="EMBL" id="MFC5751580.1"/>
    </source>
</evidence>
<accession>A0ABW1ACW0</accession>
<comment type="caution">
    <text evidence="10">The sequence shown here is derived from an EMBL/GenBank/DDBJ whole genome shotgun (WGS) entry which is preliminary data.</text>
</comment>
<dbReference type="RefSeq" id="WP_378287511.1">
    <property type="nucleotide sequence ID" value="NZ_JBHSON010000072.1"/>
</dbReference>
<feature type="transmembrane region" description="Helical" evidence="7">
    <location>
        <begin position="110"/>
        <end position="128"/>
    </location>
</feature>
<evidence type="ECO:0000256" key="5">
    <source>
        <dbReference type="ARBA" id="ARBA00022989"/>
    </source>
</evidence>
<protein>
    <submittedName>
        <fullName evidence="10">ABC transporter permease</fullName>
    </submittedName>
</protein>
<evidence type="ECO:0000256" key="6">
    <source>
        <dbReference type="ARBA" id="ARBA00023136"/>
    </source>
</evidence>
<comment type="subcellular location">
    <subcellularLocation>
        <location evidence="1 7">Cell membrane</location>
        <topology evidence="1 7">Multi-pass membrane protein</topology>
    </subcellularLocation>
</comment>
<proteinExistence type="inferred from homology"/>
<dbReference type="InterPro" id="IPR035906">
    <property type="entry name" value="MetI-like_sf"/>
</dbReference>
<dbReference type="Pfam" id="PF00528">
    <property type="entry name" value="BPD_transp_1"/>
    <property type="match status" value="1"/>
</dbReference>
<dbReference type="PANTHER" id="PTHR30151">
    <property type="entry name" value="ALKANE SULFONATE ABC TRANSPORTER-RELATED, MEMBRANE SUBUNIT"/>
    <property type="match status" value="1"/>
</dbReference>
<evidence type="ECO:0000256" key="1">
    <source>
        <dbReference type="ARBA" id="ARBA00004651"/>
    </source>
</evidence>
<sequence length="298" mass="31952">MSTSMPGGGTAAATPDRQEPGNPGQRWIEIRPGAAEQNPRRHQRRRRLLERGLAVLVPVALIAAWQIAGSTGLIESRYFPPPSDIVAEWQRMFESGLYIASLKASLQRIVLGYALGAGAGLLLAFAIAPSRLLRSGLEPVIVALYTVPKLSILPLLLLIFGIGETSKVLLVALTCFFVVLLNTIDAVAGVSPRYLDVGRASRASRLATLRHITAPAALPQMLTGLRLSAGLAVIVIVGAEFVAAKEGLGYLVWNAWNIAIPERMYVGIVTISAVGVIANMLIRLAERVLTPWARRSGI</sequence>
<feature type="transmembrane region" description="Helical" evidence="7">
    <location>
        <begin position="140"/>
        <end position="162"/>
    </location>
</feature>
<dbReference type="CDD" id="cd06261">
    <property type="entry name" value="TM_PBP2"/>
    <property type="match status" value="1"/>
</dbReference>
<evidence type="ECO:0000256" key="4">
    <source>
        <dbReference type="ARBA" id="ARBA00022692"/>
    </source>
</evidence>
<keyword evidence="4 7" id="KW-0812">Transmembrane</keyword>
<comment type="similarity">
    <text evidence="7">Belongs to the binding-protein-dependent transport system permease family.</text>
</comment>
<feature type="compositionally biased region" description="Gly residues" evidence="8">
    <location>
        <begin position="1"/>
        <end position="10"/>
    </location>
</feature>
<feature type="domain" description="ABC transmembrane type-1" evidence="9">
    <location>
        <begin position="98"/>
        <end position="286"/>
    </location>
</feature>
<gene>
    <name evidence="10" type="ORF">ACFPZN_38695</name>
</gene>
<keyword evidence="6 7" id="KW-0472">Membrane</keyword>
<evidence type="ECO:0000259" key="9">
    <source>
        <dbReference type="PROSITE" id="PS50928"/>
    </source>
</evidence>
<reference evidence="11" key="1">
    <citation type="journal article" date="2019" name="Int. J. Syst. Evol. Microbiol.">
        <title>The Global Catalogue of Microorganisms (GCM) 10K type strain sequencing project: providing services to taxonomists for standard genome sequencing and annotation.</title>
        <authorList>
            <consortium name="The Broad Institute Genomics Platform"/>
            <consortium name="The Broad Institute Genome Sequencing Center for Infectious Disease"/>
            <person name="Wu L."/>
            <person name="Ma J."/>
        </authorList>
    </citation>
    <scope>NUCLEOTIDE SEQUENCE [LARGE SCALE GENOMIC DNA]</scope>
    <source>
        <strain evidence="11">KCTC 42087</strain>
    </source>
</reference>
<dbReference type="InterPro" id="IPR000515">
    <property type="entry name" value="MetI-like"/>
</dbReference>
<keyword evidence="3" id="KW-1003">Cell membrane</keyword>
<dbReference type="Proteomes" id="UP001596074">
    <property type="component" value="Unassembled WGS sequence"/>
</dbReference>
<feature type="transmembrane region" description="Helical" evidence="7">
    <location>
        <begin position="168"/>
        <end position="190"/>
    </location>
</feature>
<evidence type="ECO:0000256" key="7">
    <source>
        <dbReference type="RuleBase" id="RU363032"/>
    </source>
</evidence>
<feature type="transmembrane region" description="Helical" evidence="7">
    <location>
        <begin position="264"/>
        <end position="285"/>
    </location>
</feature>
<dbReference type="Gene3D" id="1.10.3720.10">
    <property type="entry name" value="MetI-like"/>
    <property type="match status" value="1"/>
</dbReference>
<evidence type="ECO:0000256" key="3">
    <source>
        <dbReference type="ARBA" id="ARBA00022475"/>
    </source>
</evidence>
<feature type="transmembrane region" description="Helical" evidence="7">
    <location>
        <begin position="225"/>
        <end position="244"/>
    </location>
</feature>
<keyword evidence="5 7" id="KW-1133">Transmembrane helix</keyword>
<evidence type="ECO:0000256" key="2">
    <source>
        <dbReference type="ARBA" id="ARBA00022448"/>
    </source>
</evidence>
<keyword evidence="11" id="KW-1185">Reference proteome</keyword>
<dbReference type="EMBL" id="JBHSON010000072">
    <property type="protein sequence ID" value="MFC5751580.1"/>
    <property type="molecule type" value="Genomic_DNA"/>
</dbReference>
<evidence type="ECO:0000313" key="11">
    <source>
        <dbReference type="Proteomes" id="UP001596074"/>
    </source>
</evidence>
<organism evidence="10 11">
    <name type="scientific">Actinomadura rugatobispora</name>
    <dbReference type="NCBI Taxonomy" id="1994"/>
    <lineage>
        <taxon>Bacteria</taxon>
        <taxon>Bacillati</taxon>
        <taxon>Actinomycetota</taxon>
        <taxon>Actinomycetes</taxon>
        <taxon>Streptosporangiales</taxon>
        <taxon>Thermomonosporaceae</taxon>
        <taxon>Actinomadura</taxon>
    </lineage>
</organism>
<keyword evidence="2 7" id="KW-0813">Transport</keyword>
<feature type="transmembrane region" description="Helical" evidence="7">
    <location>
        <begin position="48"/>
        <end position="68"/>
    </location>
</feature>
<dbReference type="SUPFAM" id="SSF161098">
    <property type="entry name" value="MetI-like"/>
    <property type="match status" value="1"/>
</dbReference>
<dbReference type="PANTHER" id="PTHR30151:SF0">
    <property type="entry name" value="ABC TRANSPORTER PERMEASE PROTEIN MJ0413-RELATED"/>
    <property type="match status" value="1"/>
</dbReference>
<name>A0ABW1ACW0_9ACTN</name>
<evidence type="ECO:0000256" key="8">
    <source>
        <dbReference type="SAM" id="MobiDB-lite"/>
    </source>
</evidence>
<dbReference type="PROSITE" id="PS50928">
    <property type="entry name" value="ABC_TM1"/>
    <property type="match status" value="1"/>
</dbReference>
<feature type="region of interest" description="Disordered" evidence="8">
    <location>
        <begin position="1"/>
        <end position="26"/>
    </location>
</feature>